<keyword evidence="7 8" id="KW-0066">ATP synthesis</keyword>
<dbReference type="PRINTS" id="PR00125">
    <property type="entry name" value="ATPASEDELTA"/>
</dbReference>
<reference evidence="9 10" key="1">
    <citation type="submission" date="2020-08" db="EMBL/GenBank/DDBJ databases">
        <title>Genome public.</title>
        <authorList>
            <person name="Liu C."/>
            <person name="Sun Q."/>
        </authorList>
    </citation>
    <scope>NUCLEOTIDE SEQUENCE [LARGE SCALE GENOMIC DNA]</scope>
    <source>
        <strain evidence="9 10">M2</strain>
    </source>
</reference>
<keyword evidence="5 8" id="KW-0472">Membrane</keyword>
<keyword evidence="3 8" id="KW-0375">Hydrogen ion transport</keyword>
<protein>
    <recommendedName>
        <fullName evidence="8">ATP synthase subunit delta</fullName>
    </recommendedName>
    <alternativeName>
        <fullName evidence="8">ATP synthase F(1) sector subunit delta</fullName>
    </alternativeName>
    <alternativeName>
        <fullName evidence="8">F-type ATPase subunit delta</fullName>
        <shortName evidence="8">F-ATPase subunit delta</shortName>
    </alternativeName>
</protein>
<comment type="function">
    <text evidence="8">This protein is part of the stalk that links CF(0) to CF(1). It either transmits conformational changes from CF(0) to CF(1) or is implicated in proton conduction.</text>
</comment>
<evidence type="ECO:0000256" key="3">
    <source>
        <dbReference type="ARBA" id="ARBA00022781"/>
    </source>
</evidence>
<dbReference type="Gene3D" id="1.10.520.20">
    <property type="entry name" value="N-terminal domain of the delta subunit of the F1F0-ATP synthase"/>
    <property type="match status" value="1"/>
</dbReference>
<comment type="caution">
    <text evidence="9">The sequence shown here is derived from an EMBL/GenBank/DDBJ whole genome shotgun (WGS) entry which is preliminary data.</text>
</comment>
<evidence type="ECO:0000256" key="7">
    <source>
        <dbReference type="ARBA" id="ARBA00023310"/>
    </source>
</evidence>
<dbReference type="InterPro" id="IPR000711">
    <property type="entry name" value="ATPase_OSCP/dsu"/>
</dbReference>
<proteinExistence type="inferred from homology"/>
<dbReference type="SUPFAM" id="SSF47928">
    <property type="entry name" value="N-terminal domain of the delta subunit of the F1F0-ATP synthase"/>
    <property type="match status" value="1"/>
</dbReference>
<evidence type="ECO:0000256" key="1">
    <source>
        <dbReference type="ARBA" id="ARBA00004370"/>
    </source>
</evidence>
<comment type="subcellular location">
    <subcellularLocation>
        <location evidence="8">Cell membrane</location>
        <topology evidence="8">Peripheral membrane protein</topology>
    </subcellularLocation>
    <subcellularLocation>
        <location evidence="1">Membrane</location>
    </subcellularLocation>
</comment>
<comment type="similarity">
    <text evidence="8">Belongs to the ATPase delta chain family.</text>
</comment>
<dbReference type="PROSITE" id="PS00389">
    <property type="entry name" value="ATPASE_DELTA"/>
    <property type="match status" value="1"/>
</dbReference>
<evidence type="ECO:0000313" key="9">
    <source>
        <dbReference type="EMBL" id="MBC5696700.1"/>
    </source>
</evidence>
<keyword evidence="10" id="KW-1185">Reference proteome</keyword>
<keyword evidence="6 8" id="KW-0139">CF(1)</keyword>
<comment type="function">
    <text evidence="8">F(1)F(0) ATP synthase produces ATP from ADP in the presence of a proton or sodium gradient. F-type ATPases consist of two structural domains, F(1) containing the extramembraneous catalytic core and F(0) containing the membrane proton channel, linked together by a central stalk and a peripheral stalk. During catalysis, ATP synthesis in the catalytic domain of F(1) is coupled via a rotary mechanism of the central stalk subunits to proton translocation.</text>
</comment>
<dbReference type="Pfam" id="PF00213">
    <property type="entry name" value="OSCP"/>
    <property type="match status" value="1"/>
</dbReference>
<keyword evidence="2 8" id="KW-0813">Transport</keyword>
<keyword evidence="4 8" id="KW-0406">Ion transport</keyword>
<evidence type="ECO:0000256" key="8">
    <source>
        <dbReference type="HAMAP-Rule" id="MF_01416"/>
    </source>
</evidence>
<evidence type="ECO:0000256" key="4">
    <source>
        <dbReference type="ARBA" id="ARBA00023065"/>
    </source>
</evidence>
<organism evidence="9 10">
    <name type="scientific">Agathobaculum hominis</name>
    <dbReference type="NCBI Taxonomy" id="2763014"/>
    <lineage>
        <taxon>Bacteria</taxon>
        <taxon>Bacillati</taxon>
        <taxon>Bacillota</taxon>
        <taxon>Clostridia</taxon>
        <taxon>Eubacteriales</taxon>
        <taxon>Butyricicoccaceae</taxon>
        <taxon>Agathobaculum</taxon>
    </lineage>
</organism>
<evidence type="ECO:0000256" key="6">
    <source>
        <dbReference type="ARBA" id="ARBA00023196"/>
    </source>
</evidence>
<dbReference type="EMBL" id="JACOPK010000015">
    <property type="protein sequence ID" value="MBC5696700.1"/>
    <property type="molecule type" value="Genomic_DNA"/>
</dbReference>
<dbReference type="NCBIfam" id="TIGR01145">
    <property type="entry name" value="ATP_synt_delta"/>
    <property type="match status" value="1"/>
</dbReference>
<evidence type="ECO:0000256" key="5">
    <source>
        <dbReference type="ARBA" id="ARBA00023136"/>
    </source>
</evidence>
<dbReference type="Proteomes" id="UP000641741">
    <property type="component" value="Unassembled WGS sequence"/>
</dbReference>
<dbReference type="PANTHER" id="PTHR11910">
    <property type="entry name" value="ATP SYNTHASE DELTA CHAIN"/>
    <property type="match status" value="1"/>
</dbReference>
<dbReference type="RefSeq" id="WP_186970763.1">
    <property type="nucleotide sequence ID" value="NZ_JACOPK010000015.1"/>
</dbReference>
<gene>
    <name evidence="8 9" type="primary">atpH</name>
    <name evidence="9" type="ORF">H8S02_12260</name>
</gene>
<accession>A0ABR7GQW5</accession>
<dbReference type="HAMAP" id="MF_01416">
    <property type="entry name" value="ATP_synth_delta_bact"/>
    <property type="match status" value="1"/>
</dbReference>
<sequence length="180" mass="20487">MADIVSERYAQSLYEVAKDEKQEKEYLEELTAVCGAFRENPDFLKLLTTPSIAFEDKQNVLKTVFEGKIRPFVLNFLMLTTEKGRIGLIHEMREAYKEQYYFENNIAEVCAVTAVPMSDALRDRLKNKMQAVTGRQVVLETSVDPEIIGGIVVKVNNEQFDTSLRTRLSEIAARLTNTIA</sequence>
<name>A0ABR7GQW5_9FIRM</name>
<evidence type="ECO:0000313" key="10">
    <source>
        <dbReference type="Proteomes" id="UP000641741"/>
    </source>
</evidence>
<dbReference type="InterPro" id="IPR026015">
    <property type="entry name" value="ATP_synth_OSCP/delta_N_sf"/>
</dbReference>
<evidence type="ECO:0000256" key="2">
    <source>
        <dbReference type="ARBA" id="ARBA00022448"/>
    </source>
</evidence>
<dbReference type="InterPro" id="IPR020781">
    <property type="entry name" value="ATPase_OSCP/d_CS"/>
</dbReference>
<keyword evidence="8" id="KW-1003">Cell membrane</keyword>